<dbReference type="RefSeq" id="XP_003173325.1">
    <property type="nucleotide sequence ID" value="XM_003173277.1"/>
</dbReference>
<feature type="compositionally biased region" description="Polar residues" evidence="1">
    <location>
        <begin position="89"/>
        <end position="104"/>
    </location>
</feature>
<dbReference type="InParanoid" id="E4USC8"/>
<sequence>MISGQGSHFTQANAGKKKKKSRGRHRLAPAASKPAAVDESRPQVVSAIANARAHGEEKVSVEKPRPLSFSKGTGDAATGSTIHAKGPTDLTSVSRASTNPTQGTHGPPSPAWSAEDSKVGVHNDHNAASKAAASAAFFGKRNSHMEETQSQRPLSSMRAAETPRRDSSTLGTAHRTEMPIIGAFPGDGEAEATVEALGEGIDNEAVEEEEEKGYNNPENTFEEHAADSVIEVNSSSNQQAVSGIKEENEWIKEETEEGPGRTAHTTRRHSEVTEYVPQTAVAGAPGKHIERIIEKDTVEKEIIEKLVETTTSEVQKAEQVSQPAAPKPTYAAMAAKPSEPSPAPIATVAHEAPVQTQPSTVTDEFAASTVRVSGPATAPVPIPAPIPVPLMKHEEHATAEKANQAEFPEKEEEPPTTTTATATQGPVPTTHEVPTAEELGFQAPVVPAKAPDRLISTEPVIPGKVPALASSDEQVKAAVETSSTIKPQTNKQIVQKHNEAQISQLTSRQRHDVEKEEKARAKQQAKEQKARDKEFRKGQKHLRKGSDSYLPPGDGGTKRLRLRDRVMNRIARLLS</sequence>
<dbReference type="OMA" id="NDHNAAS"/>
<gene>
    <name evidence="2" type="ORF">MGYG_03497</name>
</gene>
<feature type="compositionally biased region" description="Polar residues" evidence="1">
    <location>
        <begin position="480"/>
        <end position="507"/>
    </location>
</feature>
<feature type="compositionally biased region" description="Polar residues" evidence="1">
    <location>
        <begin position="232"/>
        <end position="241"/>
    </location>
</feature>
<feature type="compositionally biased region" description="Basic and acidic residues" evidence="1">
    <location>
        <begin position="115"/>
        <end position="127"/>
    </location>
</feature>
<dbReference type="eggNOG" id="ENOG502RQIM">
    <property type="taxonomic scope" value="Eukaryota"/>
</dbReference>
<reference evidence="3" key="1">
    <citation type="journal article" date="2012" name="MBio">
        <title>Comparative genome analysis of Trichophyton rubrum and related dermatophytes reveals candidate genes involved in infection.</title>
        <authorList>
            <person name="Martinez D.A."/>
            <person name="Oliver B.G."/>
            <person name="Graeser Y."/>
            <person name="Goldberg J.M."/>
            <person name="Li W."/>
            <person name="Martinez-Rossi N.M."/>
            <person name="Monod M."/>
            <person name="Shelest E."/>
            <person name="Barton R.C."/>
            <person name="Birch E."/>
            <person name="Brakhage A.A."/>
            <person name="Chen Z."/>
            <person name="Gurr S.J."/>
            <person name="Heiman D."/>
            <person name="Heitman J."/>
            <person name="Kosti I."/>
            <person name="Rossi A."/>
            <person name="Saif S."/>
            <person name="Samalova M."/>
            <person name="Saunders C.W."/>
            <person name="Shea T."/>
            <person name="Summerbell R.C."/>
            <person name="Xu J."/>
            <person name="Young S."/>
            <person name="Zeng Q."/>
            <person name="Birren B.W."/>
            <person name="Cuomo C.A."/>
            <person name="White T.C."/>
        </authorList>
    </citation>
    <scope>NUCLEOTIDE SEQUENCE [LARGE SCALE GENOMIC DNA]</scope>
    <source>
        <strain evidence="3">ATCC MYA-4604 / CBS 118893</strain>
    </source>
</reference>
<feature type="region of interest" description="Disordered" evidence="1">
    <location>
        <begin position="479"/>
        <end position="562"/>
    </location>
</feature>
<feature type="compositionally biased region" description="Polar residues" evidence="1">
    <location>
        <begin position="1"/>
        <end position="13"/>
    </location>
</feature>
<feature type="compositionally biased region" description="Basic and acidic residues" evidence="1">
    <location>
        <begin position="244"/>
        <end position="253"/>
    </location>
</feature>
<dbReference type="AlphaFoldDB" id="E4USC8"/>
<feature type="compositionally biased region" description="Basic and acidic residues" evidence="1">
    <location>
        <begin position="509"/>
        <end position="537"/>
    </location>
</feature>
<evidence type="ECO:0000313" key="2">
    <source>
        <dbReference type="EMBL" id="EFR00495.1"/>
    </source>
</evidence>
<evidence type="ECO:0000313" key="3">
    <source>
        <dbReference type="Proteomes" id="UP000002669"/>
    </source>
</evidence>
<name>E4USC8_ARTGP</name>
<feature type="region of interest" description="Disordered" evidence="1">
    <location>
        <begin position="232"/>
        <end position="272"/>
    </location>
</feature>
<feature type="compositionally biased region" description="Polar residues" evidence="1">
    <location>
        <begin position="311"/>
        <end position="322"/>
    </location>
</feature>
<feature type="compositionally biased region" description="Low complexity" evidence="1">
    <location>
        <begin position="415"/>
        <end position="430"/>
    </location>
</feature>
<evidence type="ECO:0000256" key="1">
    <source>
        <dbReference type="SAM" id="MobiDB-lite"/>
    </source>
</evidence>
<dbReference type="EMBL" id="DS989824">
    <property type="protein sequence ID" value="EFR00495.1"/>
    <property type="molecule type" value="Genomic_DNA"/>
</dbReference>
<feature type="compositionally biased region" description="Basic and acidic residues" evidence="1">
    <location>
        <begin position="53"/>
        <end position="65"/>
    </location>
</feature>
<dbReference type="HOGENOM" id="CLU_034204_0_0_1"/>
<feature type="compositionally biased region" description="Low complexity" evidence="1">
    <location>
        <begin position="323"/>
        <end position="337"/>
    </location>
</feature>
<organism evidence="3">
    <name type="scientific">Arthroderma gypseum (strain ATCC MYA-4604 / CBS 118893)</name>
    <name type="common">Microsporum gypseum</name>
    <dbReference type="NCBI Taxonomy" id="535722"/>
    <lineage>
        <taxon>Eukaryota</taxon>
        <taxon>Fungi</taxon>
        <taxon>Dikarya</taxon>
        <taxon>Ascomycota</taxon>
        <taxon>Pezizomycotina</taxon>
        <taxon>Eurotiomycetes</taxon>
        <taxon>Eurotiomycetidae</taxon>
        <taxon>Onygenales</taxon>
        <taxon>Arthrodermataceae</taxon>
        <taxon>Nannizzia</taxon>
    </lineage>
</organism>
<feature type="compositionally biased region" description="Basic residues" evidence="1">
    <location>
        <begin position="15"/>
        <end position="27"/>
    </location>
</feature>
<dbReference type="OrthoDB" id="4174104at2759"/>
<dbReference type="VEuPathDB" id="FungiDB:MGYG_03497"/>
<dbReference type="Proteomes" id="UP000002669">
    <property type="component" value="Unassembled WGS sequence"/>
</dbReference>
<feature type="region of interest" description="Disordered" evidence="1">
    <location>
        <begin position="311"/>
        <end position="344"/>
    </location>
</feature>
<feature type="region of interest" description="Disordered" evidence="1">
    <location>
        <begin position="1"/>
        <end position="187"/>
    </location>
</feature>
<dbReference type="GeneID" id="10028604"/>
<proteinExistence type="predicted"/>
<accession>E4USC8</accession>
<keyword evidence="3" id="KW-1185">Reference proteome</keyword>
<protein>
    <submittedName>
        <fullName evidence="2">Uncharacterized protein</fullName>
    </submittedName>
</protein>
<feature type="region of interest" description="Disordered" evidence="1">
    <location>
        <begin position="392"/>
        <end position="444"/>
    </location>
</feature>